<evidence type="ECO:0000313" key="1">
    <source>
        <dbReference type="EMBL" id="CAG8748692.1"/>
    </source>
</evidence>
<reference evidence="1" key="1">
    <citation type="submission" date="2021-06" db="EMBL/GenBank/DDBJ databases">
        <authorList>
            <person name="Kallberg Y."/>
            <person name="Tangrot J."/>
            <person name="Rosling A."/>
        </authorList>
    </citation>
    <scope>NUCLEOTIDE SEQUENCE</scope>
    <source>
        <strain evidence="1">MA453B</strain>
    </source>
</reference>
<dbReference type="OrthoDB" id="2433607at2759"/>
<proteinExistence type="predicted"/>
<gene>
    <name evidence="1" type="ORF">DERYTH_LOCUS16686</name>
</gene>
<organism evidence="1 2">
    <name type="scientific">Dentiscutata erythropus</name>
    <dbReference type="NCBI Taxonomy" id="1348616"/>
    <lineage>
        <taxon>Eukaryota</taxon>
        <taxon>Fungi</taxon>
        <taxon>Fungi incertae sedis</taxon>
        <taxon>Mucoromycota</taxon>
        <taxon>Glomeromycotina</taxon>
        <taxon>Glomeromycetes</taxon>
        <taxon>Diversisporales</taxon>
        <taxon>Gigasporaceae</taxon>
        <taxon>Dentiscutata</taxon>
    </lineage>
</organism>
<dbReference type="EMBL" id="CAJVPY010014844">
    <property type="protein sequence ID" value="CAG8748692.1"/>
    <property type="molecule type" value="Genomic_DNA"/>
</dbReference>
<keyword evidence="2" id="KW-1185">Reference proteome</keyword>
<evidence type="ECO:0000313" key="2">
    <source>
        <dbReference type="Proteomes" id="UP000789405"/>
    </source>
</evidence>
<dbReference type="AlphaFoldDB" id="A0A9N9IUP4"/>
<comment type="caution">
    <text evidence="1">The sequence shown here is derived from an EMBL/GenBank/DDBJ whole genome shotgun (WGS) entry which is preliminary data.</text>
</comment>
<sequence>MEKKRSCPFITILKKKKKITDEEAKQITNLRKEIFVATKVDEATIARVIAKFNKYRNITSLEQGHRPPKDFQVEYVNAIHDLILSANRNSLSLSLQDIVFQLFELGFEEITLDVVVSSWKKCLGKMGNYWEIVDNGINDKSEDKDINLYLEDKNLNEKV</sequence>
<accession>A0A9N9IUP4</accession>
<protein>
    <submittedName>
        <fullName evidence="1">7994_t:CDS:1</fullName>
    </submittedName>
</protein>
<dbReference type="Proteomes" id="UP000789405">
    <property type="component" value="Unassembled WGS sequence"/>
</dbReference>
<name>A0A9N9IUP4_9GLOM</name>